<dbReference type="GO" id="GO:0030951">
    <property type="term" value="P:establishment or maintenance of microtubule cytoskeleton polarity"/>
    <property type="evidence" value="ECO:0007669"/>
    <property type="project" value="InterPro"/>
</dbReference>
<evidence type="ECO:0000313" key="5">
    <source>
        <dbReference type="EMBL" id="CAF0708571.1"/>
    </source>
</evidence>
<keyword evidence="6" id="KW-1185">Reference proteome</keyword>
<dbReference type="Gene3D" id="1.25.10.10">
    <property type="entry name" value="Leucine-rich Repeat Variant"/>
    <property type="match status" value="1"/>
</dbReference>
<dbReference type="SMART" id="SM01349">
    <property type="entry name" value="TOG"/>
    <property type="match status" value="1"/>
</dbReference>
<dbReference type="InterPro" id="IPR016024">
    <property type="entry name" value="ARM-type_fold"/>
</dbReference>
<comment type="subcellular location">
    <subcellularLocation>
        <location evidence="1">Cytoplasm</location>
        <location evidence="1">Cytoskeleton</location>
    </subcellularLocation>
</comment>
<gene>
    <name evidence="5" type="ORF">OXX778_LOCUS629</name>
</gene>
<comment type="caution">
    <text evidence="5">The sequence shown here is derived from an EMBL/GenBank/DDBJ whole genome shotgun (WGS) entry which is preliminary data.</text>
</comment>
<proteinExistence type="predicted"/>
<feature type="domain" description="TOG" evidence="4">
    <location>
        <begin position="6"/>
        <end position="239"/>
    </location>
</feature>
<sequence>MVYESEYAMDTDSNFRTLDDFSELIVSKDTNVRLEIFHQLEAFLRQPHSNLHCTDLNTFCSSILLWINSSNFKISINGLTIIQMLIQRLSDKLQNYTIDIVTHIVDRFGDSKDQVRVASKNILIFMMATYTPTFIWDRLNVGFNHKIPKIREETLELLGESFDKFGANNMNLPKMVTFVVKLFTDQNQFVREKALACLIEIYKTVGDRLRNELKKKQLPEEKLKLIFGKFDDVIKSGKMKECPKETHLEGN</sequence>
<dbReference type="InterPro" id="IPR045110">
    <property type="entry name" value="XMAP215"/>
</dbReference>
<reference evidence="5" key="1">
    <citation type="submission" date="2021-02" db="EMBL/GenBank/DDBJ databases">
        <authorList>
            <person name="Nowell W R."/>
        </authorList>
    </citation>
    <scope>NUCLEOTIDE SEQUENCE</scope>
    <source>
        <strain evidence="5">Ploen Becks lab</strain>
    </source>
</reference>
<dbReference type="EMBL" id="CAJNOC010000034">
    <property type="protein sequence ID" value="CAF0708571.1"/>
    <property type="molecule type" value="Genomic_DNA"/>
</dbReference>
<accession>A0A813MBJ5</accession>
<dbReference type="Pfam" id="PF21041">
    <property type="entry name" value="XMAP215_CLASP_TOG"/>
    <property type="match status" value="1"/>
</dbReference>
<dbReference type="GO" id="GO:0051010">
    <property type="term" value="F:microtubule plus-end binding"/>
    <property type="evidence" value="ECO:0007669"/>
    <property type="project" value="InterPro"/>
</dbReference>
<dbReference type="GO" id="GO:0061863">
    <property type="term" value="F:microtubule plus end polymerase"/>
    <property type="evidence" value="ECO:0007669"/>
    <property type="project" value="InterPro"/>
</dbReference>
<dbReference type="InterPro" id="IPR011989">
    <property type="entry name" value="ARM-like"/>
</dbReference>
<dbReference type="GO" id="GO:0046785">
    <property type="term" value="P:microtubule polymerization"/>
    <property type="evidence" value="ECO:0007669"/>
    <property type="project" value="InterPro"/>
</dbReference>
<evidence type="ECO:0000256" key="1">
    <source>
        <dbReference type="ARBA" id="ARBA00004245"/>
    </source>
</evidence>
<dbReference type="PANTHER" id="PTHR12609">
    <property type="entry name" value="MICROTUBULE ASSOCIATED PROTEIN XMAP215"/>
    <property type="match status" value="1"/>
</dbReference>
<evidence type="ECO:0000313" key="6">
    <source>
        <dbReference type="Proteomes" id="UP000663879"/>
    </source>
</evidence>
<organism evidence="5 6">
    <name type="scientific">Brachionus calyciflorus</name>
    <dbReference type="NCBI Taxonomy" id="104777"/>
    <lineage>
        <taxon>Eukaryota</taxon>
        <taxon>Metazoa</taxon>
        <taxon>Spiralia</taxon>
        <taxon>Gnathifera</taxon>
        <taxon>Rotifera</taxon>
        <taxon>Eurotatoria</taxon>
        <taxon>Monogononta</taxon>
        <taxon>Pseudotrocha</taxon>
        <taxon>Ploima</taxon>
        <taxon>Brachionidae</taxon>
        <taxon>Brachionus</taxon>
    </lineage>
</organism>
<dbReference type="OrthoDB" id="46159at2759"/>
<keyword evidence="3" id="KW-0206">Cytoskeleton</keyword>
<name>A0A813MBJ5_9BILA</name>
<dbReference type="Proteomes" id="UP000663879">
    <property type="component" value="Unassembled WGS sequence"/>
</dbReference>
<protein>
    <recommendedName>
        <fullName evidence="4">TOG domain-containing protein</fullName>
    </recommendedName>
</protein>
<keyword evidence="2" id="KW-0963">Cytoplasm</keyword>
<evidence type="ECO:0000256" key="2">
    <source>
        <dbReference type="ARBA" id="ARBA00022490"/>
    </source>
</evidence>
<dbReference type="GO" id="GO:0007051">
    <property type="term" value="P:spindle organization"/>
    <property type="evidence" value="ECO:0007669"/>
    <property type="project" value="InterPro"/>
</dbReference>
<evidence type="ECO:0000259" key="4">
    <source>
        <dbReference type="SMART" id="SM01349"/>
    </source>
</evidence>
<evidence type="ECO:0000256" key="3">
    <source>
        <dbReference type="ARBA" id="ARBA00023212"/>
    </source>
</evidence>
<dbReference type="SUPFAM" id="SSF48371">
    <property type="entry name" value="ARM repeat"/>
    <property type="match status" value="1"/>
</dbReference>
<dbReference type="AlphaFoldDB" id="A0A813MBJ5"/>
<dbReference type="GO" id="GO:0005856">
    <property type="term" value="C:cytoskeleton"/>
    <property type="evidence" value="ECO:0007669"/>
    <property type="project" value="UniProtKB-SubCell"/>
</dbReference>
<dbReference type="InterPro" id="IPR034085">
    <property type="entry name" value="TOG"/>
</dbReference>
<dbReference type="InterPro" id="IPR048491">
    <property type="entry name" value="XMAP215_CLASP_TOG"/>
</dbReference>